<evidence type="ECO:0000313" key="1">
    <source>
        <dbReference type="EMBL" id="KAA9089846.1"/>
    </source>
</evidence>
<dbReference type="OrthoDB" id="3261064at2"/>
<proteinExistence type="predicted"/>
<dbReference type="Gene3D" id="1.10.30.50">
    <property type="match status" value="1"/>
</dbReference>
<name>A0A5J5IX33_9MICO</name>
<comment type="caution">
    <text evidence="1">The sequence shown here is derived from an EMBL/GenBank/DDBJ whole genome shotgun (WGS) entry which is preliminary data.</text>
</comment>
<gene>
    <name evidence="1" type="ORF">F6B42_05175</name>
</gene>
<protein>
    <submittedName>
        <fullName evidence="1">DUF222 domain-containing protein</fullName>
    </submittedName>
</protein>
<dbReference type="CDD" id="cd00085">
    <property type="entry name" value="HNHc"/>
    <property type="match status" value="1"/>
</dbReference>
<organism evidence="1 2">
    <name type="scientific">Microbacterium radiodurans</name>
    <dbReference type="NCBI Taxonomy" id="661398"/>
    <lineage>
        <taxon>Bacteria</taxon>
        <taxon>Bacillati</taxon>
        <taxon>Actinomycetota</taxon>
        <taxon>Actinomycetes</taxon>
        <taxon>Micrococcales</taxon>
        <taxon>Microbacteriaceae</taxon>
        <taxon>Microbacterium</taxon>
    </lineage>
</organism>
<sequence length="457" mass="50139">MSDAPAMMVNMGTNRSSSDEESWARIRAELELAESVIRAKDAAEIAQLRTLASLGREALSMSRRNGLLGRETDMQLRAVAAEFAAIARCGDRRVQNEIGRALEIVDGNPLVLTAWEEGRLTSRHVDDIVKLGRNIPEENHDEWQEAAIAVAERDVPARVHGALESLAQHFTARTFAERHKAAVADRGVYLRDLGDGMSELTLRGATTLLVAIDDRLNQMAVSTIDAAKEAAVDARAAGEEHEADTRTRQQVRADVLCDLGLTGRPAIDLTHDVDGKTSLGAIRARVQLVVTADTLSGKEDRAAEIVGAGLIDADTARTLAGDATLWDRVYLDATTKTVTRVDQYRPPAALRRMLQARDRHCRWPGCHLPAVRCELDHTIDHALGGPTCESNLCNLCQRHHSMKQFTDWLVLQLGAGIIQWTSPTGRVYREDIPVPSVCFTPEFVAERPPPPESPPPF</sequence>
<evidence type="ECO:0000313" key="2">
    <source>
        <dbReference type="Proteomes" id="UP000327039"/>
    </source>
</evidence>
<dbReference type="Proteomes" id="UP000327039">
    <property type="component" value="Unassembled WGS sequence"/>
</dbReference>
<dbReference type="InterPro" id="IPR003615">
    <property type="entry name" value="HNH_nuc"/>
</dbReference>
<reference evidence="2" key="1">
    <citation type="submission" date="2019-09" db="EMBL/GenBank/DDBJ databases">
        <title>Mumia zhuanghuii sp. nov. isolated from the intestinal contents of plateau pika (Ochotona curzoniae) in the Qinghai-Tibet plateau of China.</title>
        <authorList>
            <person name="Tian Z."/>
        </authorList>
    </citation>
    <scope>NUCLEOTIDE SEQUENCE [LARGE SCALE GENOMIC DNA]</scope>
    <source>
        <strain evidence="2">DSM 25564</strain>
    </source>
</reference>
<dbReference type="AlphaFoldDB" id="A0A5J5IX33"/>
<dbReference type="EMBL" id="VYRZ01000001">
    <property type="protein sequence ID" value="KAA9089846.1"/>
    <property type="molecule type" value="Genomic_DNA"/>
</dbReference>
<keyword evidence="2" id="KW-1185">Reference proteome</keyword>
<accession>A0A5J5IX33</accession>